<keyword evidence="3" id="KW-0804">Transcription</keyword>
<dbReference type="RefSeq" id="WP_155324780.1">
    <property type="nucleotide sequence ID" value="NZ_AP021876.1"/>
</dbReference>
<evidence type="ECO:0000256" key="1">
    <source>
        <dbReference type="ARBA" id="ARBA00023015"/>
    </source>
</evidence>
<gene>
    <name evidence="6" type="ORF">DSCO28_56220</name>
</gene>
<dbReference type="InterPro" id="IPR001789">
    <property type="entry name" value="Sig_transdc_resp-reg_receiver"/>
</dbReference>
<dbReference type="SUPFAM" id="SSF52172">
    <property type="entry name" value="CheY-like"/>
    <property type="match status" value="1"/>
</dbReference>
<organism evidence="6 7">
    <name type="scientific">Desulfosarcina ovata subsp. sediminis</name>
    <dbReference type="NCBI Taxonomy" id="885957"/>
    <lineage>
        <taxon>Bacteria</taxon>
        <taxon>Pseudomonadati</taxon>
        <taxon>Thermodesulfobacteriota</taxon>
        <taxon>Desulfobacteria</taxon>
        <taxon>Desulfobacterales</taxon>
        <taxon>Desulfosarcinaceae</taxon>
        <taxon>Desulfosarcina</taxon>
    </lineage>
</organism>
<dbReference type="EMBL" id="AP021876">
    <property type="protein sequence ID" value="BBO85056.1"/>
    <property type="molecule type" value="Genomic_DNA"/>
</dbReference>
<dbReference type="PANTHER" id="PTHR43214">
    <property type="entry name" value="TWO-COMPONENT RESPONSE REGULATOR"/>
    <property type="match status" value="1"/>
</dbReference>
<dbReference type="PANTHER" id="PTHR43214:SF41">
    <property type="entry name" value="NITRATE_NITRITE RESPONSE REGULATOR PROTEIN NARP"/>
    <property type="match status" value="1"/>
</dbReference>
<dbReference type="Pfam" id="PF00072">
    <property type="entry name" value="Response_reg"/>
    <property type="match status" value="1"/>
</dbReference>
<dbReference type="SMART" id="SM00448">
    <property type="entry name" value="REC"/>
    <property type="match status" value="1"/>
</dbReference>
<dbReference type="InterPro" id="IPR011006">
    <property type="entry name" value="CheY-like_superfamily"/>
</dbReference>
<name>A0A5K7ZY20_9BACT</name>
<keyword evidence="1" id="KW-0805">Transcription regulation</keyword>
<dbReference type="PROSITE" id="PS50110">
    <property type="entry name" value="RESPONSE_REGULATORY"/>
    <property type="match status" value="1"/>
</dbReference>
<protein>
    <recommendedName>
        <fullName evidence="5">Response regulatory domain-containing protein</fullName>
    </recommendedName>
</protein>
<feature type="domain" description="Response regulatory" evidence="5">
    <location>
        <begin position="7"/>
        <end position="123"/>
    </location>
</feature>
<keyword evidence="4" id="KW-0597">Phosphoprotein</keyword>
<dbReference type="InterPro" id="IPR058245">
    <property type="entry name" value="NreC/VraR/RcsB-like_REC"/>
</dbReference>
<evidence type="ECO:0000259" key="5">
    <source>
        <dbReference type="PROSITE" id="PS50110"/>
    </source>
</evidence>
<evidence type="ECO:0000313" key="6">
    <source>
        <dbReference type="EMBL" id="BBO85056.1"/>
    </source>
</evidence>
<sequence>MTGETIHVILADDHEILREGLCALLMHEPEIKVVAEVSNGREAVTMALRLEPDVIIMDIGMPDLNGIDATRKIVSSPCKSKVLCLSMHGEGAMVHAMLEAGASGFLLKTSAGKELVEAVRVVAAGQTYLSPSITRIATSESLWLASRAVVISSPEF</sequence>
<dbReference type="KEGG" id="dov:DSCO28_56220"/>
<dbReference type="InterPro" id="IPR039420">
    <property type="entry name" value="WalR-like"/>
</dbReference>
<dbReference type="Gene3D" id="3.40.50.2300">
    <property type="match status" value="1"/>
</dbReference>
<dbReference type="GO" id="GO:0003677">
    <property type="term" value="F:DNA binding"/>
    <property type="evidence" value="ECO:0007669"/>
    <property type="project" value="UniProtKB-KW"/>
</dbReference>
<keyword evidence="2" id="KW-0238">DNA-binding</keyword>
<proteinExistence type="predicted"/>
<evidence type="ECO:0000313" key="7">
    <source>
        <dbReference type="Proteomes" id="UP000425960"/>
    </source>
</evidence>
<evidence type="ECO:0000256" key="4">
    <source>
        <dbReference type="PROSITE-ProRule" id="PRU00169"/>
    </source>
</evidence>
<feature type="modified residue" description="4-aspartylphosphate" evidence="4">
    <location>
        <position position="58"/>
    </location>
</feature>
<evidence type="ECO:0000256" key="2">
    <source>
        <dbReference type="ARBA" id="ARBA00023125"/>
    </source>
</evidence>
<dbReference type="Proteomes" id="UP000425960">
    <property type="component" value="Chromosome"/>
</dbReference>
<dbReference type="GO" id="GO:0000160">
    <property type="term" value="P:phosphorelay signal transduction system"/>
    <property type="evidence" value="ECO:0007669"/>
    <property type="project" value="InterPro"/>
</dbReference>
<dbReference type="CDD" id="cd17535">
    <property type="entry name" value="REC_NarL-like"/>
    <property type="match status" value="1"/>
</dbReference>
<accession>A0A5K7ZY20</accession>
<evidence type="ECO:0000256" key="3">
    <source>
        <dbReference type="ARBA" id="ARBA00023163"/>
    </source>
</evidence>
<reference evidence="6 7" key="1">
    <citation type="submission" date="2019-11" db="EMBL/GenBank/DDBJ databases">
        <title>Comparative genomics of hydrocarbon-degrading Desulfosarcina strains.</title>
        <authorList>
            <person name="Watanabe M."/>
            <person name="Kojima H."/>
            <person name="Fukui M."/>
        </authorList>
    </citation>
    <scope>NUCLEOTIDE SEQUENCE [LARGE SCALE GENOMIC DNA]</scope>
    <source>
        <strain evidence="6 7">28bB2T</strain>
    </source>
</reference>
<dbReference type="AlphaFoldDB" id="A0A5K7ZY20"/>